<gene>
    <name evidence="3" type="ORF">CA260_05040</name>
</gene>
<feature type="domain" description="Response regulatory" evidence="2">
    <location>
        <begin position="22"/>
        <end position="133"/>
    </location>
</feature>
<dbReference type="InterPro" id="IPR001789">
    <property type="entry name" value="Sig_transdc_resp-reg_receiver"/>
</dbReference>
<keyword evidence="1" id="KW-0597">Phosphoprotein</keyword>
<feature type="modified residue" description="4-aspartylphosphate" evidence="1">
    <location>
        <position position="73"/>
    </location>
</feature>
<dbReference type="PROSITE" id="PS50110">
    <property type="entry name" value="RESPONSE_REGULATORY"/>
    <property type="match status" value="1"/>
</dbReference>
<evidence type="ECO:0000313" key="3">
    <source>
        <dbReference type="EMBL" id="RAO77257.1"/>
    </source>
</evidence>
<evidence type="ECO:0000256" key="1">
    <source>
        <dbReference type="PROSITE-ProRule" id="PRU00169"/>
    </source>
</evidence>
<sequence length="137" mass="14736">MFAARSPARDDGMAPGKLEGKAIVLVEDEYLIADVLRSALELEGARVLGPYPSVDTALKSSERLTEADVAVLDVNLKGGHVYPLVDHLMTQGIPVVLTTGYDADSIPSAYAHLPRLLKPILSRELVECIRNVIADAD</sequence>
<dbReference type="SUPFAM" id="SSF52172">
    <property type="entry name" value="CheY-like"/>
    <property type="match status" value="1"/>
</dbReference>
<evidence type="ECO:0000259" key="2">
    <source>
        <dbReference type="PROSITE" id="PS50110"/>
    </source>
</evidence>
<comment type="caution">
    <text evidence="3">The sequence shown here is derived from an EMBL/GenBank/DDBJ whole genome shotgun (WGS) entry which is preliminary data.</text>
</comment>
<accession>A0A328P4U2</accession>
<dbReference type="EMBL" id="NFZS01000001">
    <property type="protein sequence ID" value="RAO77257.1"/>
    <property type="molecule type" value="Genomic_DNA"/>
</dbReference>
<evidence type="ECO:0000313" key="4">
    <source>
        <dbReference type="Proteomes" id="UP000248926"/>
    </source>
</evidence>
<dbReference type="GO" id="GO:0000160">
    <property type="term" value="P:phosphorelay signal transduction system"/>
    <property type="evidence" value="ECO:0007669"/>
    <property type="project" value="InterPro"/>
</dbReference>
<keyword evidence="4" id="KW-1185">Reference proteome</keyword>
<proteinExistence type="predicted"/>
<dbReference type="Gene3D" id="3.40.50.2300">
    <property type="match status" value="1"/>
</dbReference>
<dbReference type="SMART" id="SM00448">
    <property type="entry name" value="REC"/>
    <property type="match status" value="1"/>
</dbReference>
<protein>
    <recommendedName>
        <fullName evidence="2">Response regulatory domain-containing protein</fullName>
    </recommendedName>
</protein>
<dbReference type="InterPro" id="IPR011006">
    <property type="entry name" value="CheY-like_superfamily"/>
</dbReference>
<organism evidence="3 4">
    <name type="scientific">Dyella jiangningensis</name>
    <dbReference type="NCBI Taxonomy" id="1379159"/>
    <lineage>
        <taxon>Bacteria</taxon>
        <taxon>Pseudomonadati</taxon>
        <taxon>Pseudomonadota</taxon>
        <taxon>Gammaproteobacteria</taxon>
        <taxon>Lysobacterales</taxon>
        <taxon>Rhodanobacteraceae</taxon>
        <taxon>Dyella</taxon>
    </lineage>
</organism>
<reference evidence="3 4" key="1">
    <citation type="journal article" date="2018" name="Genet. Mol. Biol.">
        <title>The genome sequence of Dyella jiangningensis FCAV SCS01 from a lignocellulose-decomposing microbial consortium metagenome reveals potential for biotechnological applications.</title>
        <authorList>
            <person name="Desiderato J.G."/>
            <person name="Alvarenga D.O."/>
            <person name="Constancio M.T.L."/>
            <person name="Alves L.M.C."/>
            <person name="Varani A.M."/>
        </authorList>
    </citation>
    <scope>NUCLEOTIDE SEQUENCE [LARGE SCALE GENOMIC DNA]</scope>
    <source>
        <strain evidence="3 4">FCAV SCS01</strain>
    </source>
</reference>
<dbReference type="AlphaFoldDB" id="A0A328P4U2"/>
<dbReference type="Proteomes" id="UP000248926">
    <property type="component" value="Unassembled WGS sequence"/>
</dbReference>
<name>A0A328P4U2_9GAMM</name>